<dbReference type="Gene3D" id="3.40.50.280">
    <property type="entry name" value="Cobalamin-binding domain"/>
    <property type="match status" value="1"/>
</dbReference>
<evidence type="ECO:0000313" key="7">
    <source>
        <dbReference type="EMBL" id="CCG05168.1"/>
    </source>
</evidence>
<dbReference type="KEGG" id="bsd:BLASA_4348"/>
<evidence type="ECO:0000313" key="8">
    <source>
        <dbReference type="Proteomes" id="UP000007517"/>
    </source>
</evidence>
<dbReference type="SUPFAM" id="SSF52242">
    <property type="entry name" value="Cobalamin (vitamin B12)-binding domain"/>
    <property type="match status" value="1"/>
</dbReference>
<evidence type="ECO:0000256" key="5">
    <source>
        <dbReference type="ARBA" id="ARBA00023285"/>
    </source>
</evidence>
<dbReference type="InterPro" id="IPR006159">
    <property type="entry name" value="Acid_CoA_mut_C"/>
</dbReference>
<name>H6RNM0_BLASD</name>
<dbReference type="GO" id="GO:0046872">
    <property type="term" value="F:metal ion binding"/>
    <property type="evidence" value="ECO:0007669"/>
    <property type="project" value="UniProtKB-KW"/>
</dbReference>
<evidence type="ECO:0000256" key="1">
    <source>
        <dbReference type="ARBA" id="ARBA00001922"/>
    </source>
</evidence>
<dbReference type="NCBIfam" id="TIGR00640">
    <property type="entry name" value="acid_CoA_mut_C"/>
    <property type="match status" value="1"/>
</dbReference>
<evidence type="ECO:0000259" key="6">
    <source>
        <dbReference type="PROSITE" id="PS51332"/>
    </source>
</evidence>
<organism evidence="7 8">
    <name type="scientific">Blastococcus saxobsidens (strain DD2)</name>
    <dbReference type="NCBI Taxonomy" id="1146883"/>
    <lineage>
        <taxon>Bacteria</taxon>
        <taxon>Bacillati</taxon>
        <taxon>Actinomycetota</taxon>
        <taxon>Actinomycetes</taxon>
        <taxon>Geodermatophilales</taxon>
        <taxon>Geodermatophilaceae</taxon>
        <taxon>Blastococcus</taxon>
    </lineage>
</organism>
<dbReference type="HOGENOM" id="CLU_128233_0_0_11"/>
<dbReference type="RefSeq" id="WP_014378039.1">
    <property type="nucleotide sequence ID" value="NC_016943.1"/>
</dbReference>
<reference evidence="8" key="2">
    <citation type="submission" date="2012-02" db="EMBL/GenBank/DDBJ databases">
        <title>Complete genome sequence of Blastococcus saxobsidens strain DD2.</title>
        <authorList>
            <person name="Genoscope."/>
        </authorList>
    </citation>
    <scope>NUCLEOTIDE SEQUENCE [LARGE SCALE GENOMIC DNA]</scope>
    <source>
        <strain evidence="8">DD2</strain>
    </source>
</reference>
<feature type="domain" description="B12-binding" evidence="6">
    <location>
        <begin position="6"/>
        <end position="136"/>
    </location>
</feature>
<dbReference type="eggNOG" id="COG2185">
    <property type="taxonomic scope" value="Bacteria"/>
</dbReference>
<sequence length="139" mass="14555">MSDVQRLRAILAKPGLDGHDRGAKVVARGLRDAGFEVIYTGLRQTPHAIAVAAMQENVDVICLSILSGAHVGICARLHQEQAALGTDVPVVVGGIIPDDDRPALKASGVRAIFGPGSGLPDICREVRRIAEEYAGAPAE</sequence>
<keyword evidence="3" id="KW-0479">Metal-binding</keyword>
<dbReference type="InterPro" id="IPR006158">
    <property type="entry name" value="Cobalamin-bd"/>
</dbReference>
<dbReference type="EC" id="5.4.99.2" evidence="7"/>
<dbReference type="InterPro" id="IPR036724">
    <property type="entry name" value="Cobalamin-bd_sf"/>
</dbReference>
<proteinExistence type="predicted"/>
<dbReference type="PROSITE" id="PS51332">
    <property type="entry name" value="B12_BINDING"/>
    <property type="match status" value="1"/>
</dbReference>
<comment type="cofactor">
    <cofactor evidence="1">
        <name>adenosylcob(III)alamin</name>
        <dbReference type="ChEBI" id="CHEBI:18408"/>
    </cofactor>
</comment>
<reference evidence="7 8" key="1">
    <citation type="journal article" date="2012" name="J. Bacteriol.">
        <title>Genome Sequence of Blastococcus saxobsidens DD2, a Stone-Inhabiting Bacterium.</title>
        <authorList>
            <person name="Chouaia B."/>
            <person name="Crotti E."/>
            <person name="Brusetti L."/>
            <person name="Daffonchio D."/>
            <person name="Essoussi I."/>
            <person name="Nouioui I."/>
            <person name="Sbissi I."/>
            <person name="Ghodhbane-Gtari F."/>
            <person name="Gtari M."/>
            <person name="Vacherie B."/>
            <person name="Barbe V."/>
            <person name="Medigue C."/>
            <person name="Gury J."/>
            <person name="Pujic P."/>
            <person name="Normand P."/>
        </authorList>
    </citation>
    <scope>NUCLEOTIDE SEQUENCE [LARGE SCALE GENOMIC DNA]</scope>
    <source>
        <strain evidence="7 8">DD2</strain>
    </source>
</reference>
<evidence type="ECO:0000256" key="2">
    <source>
        <dbReference type="ARBA" id="ARBA00022628"/>
    </source>
</evidence>
<dbReference type="EMBL" id="FO117623">
    <property type="protein sequence ID" value="CCG05168.1"/>
    <property type="molecule type" value="Genomic_DNA"/>
</dbReference>
<dbReference type="PANTHER" id="PTHR48101">
    <property type="entry name" value="METHYLMALONYL-COA MUTASE, MITOCHONDRIAL-RELATED"/>
    <property type="match status" value="1"/>
</dbReference>
<keyword evidence="2" id="KW-0846">Cobalamin</keyword>
<dbReference type="CDD" id="cd02071">
    <property type="entry name" value="MM_CoA_mut_B12_BD"/>
    <property type="match status" value="1"/>
</dbReference>
<dbReference type="Pfam" id="PF02310">
    <property type="entry name" value="B12-binding"/>
    <property type="match status" value="1"/>
</dbReference>
<dbReference type="Proteomes" id="UP000007517">
    <property type="component" value="Chromosome"/>
</dbReference>
<dbReference type="PANTHER" id="PTHR48101:SF3">
    <property type="entry name" value="COENZYME B12-DEPENDENT MUTASE"/>
    <property type="match status" value="1"/>
</dbReference>
<dbReference type="AlphaFoldDB" id="H6RNM0"/>
<keyword evidence="5" id="KW-0170">Cobalt</keyword>
<dbReference type="STRING" id="1146883.BLASA_4348"/>
<keyword evidence="8" id="KW-1185">Reference proteome</keyword>
<evidence type="ECO:0000256" key="3">
    <source>
        <dbReference type="ARBA" id="ARBA00022723"/>
    </source>
</evidence>
<evidence type="ECO:0000256" key="4">
    <source>
        <dbReference type="ARBA" id="ARBA00023235"/>
    </source>
</evidence>
<keyword evidence="4 7" id="KW-0413">Isomerase</keyword>
<protein>
    <submittedName>
        <fullName evidence="7">Methylmalonyl-CoA mutase small subunit</fullName>
        <ecNumber evidence="7">5.4.99.2</ecNumber>
    </submittedName>
</protein>
<dbReference type="GO" id="GO:0004494">
    <property type="term" value="F:methylmalonyl-CoA mutase activity"/>
    <property type="evidence" value="ECO:0007669"/>
    <property type="project" value="UniProtKB-EC"/>
</dbReference>
<accession>H6RNM0</accession>
<dbReference type="GO" id="GO:0031419">
    <property type="term" value="F:cobalamin binding"/>
    <property type="evidence" value="ECO:0007669"/>
    <property type="project" value="UniProtKB-KW"/>
</dbReference>
<gene>
    <name evidence="7" type="primary">mutB3</name>
    <name evidence="7" type="ordered locus">BLASA_4348</name>
</gene>